<name>A0A1Y5S9P9_9PROT</name>
<accession>A0A1Y5S9P9</accession>
<gene>
    <name evidence="2" type="primary">yncA</name>
    <name evidence="2" type="ORF">OCH7691_01378</name>
</gene>
<dbReference type="EC" id="2.3.1.-" evidence="2"/>
<dbReference type="InterPro" id="IPR016181">
    <property type="entry name" value="Acyl_CoA_acyltransferase"/>
</dbReference>
<dbReference type="PANTHER" id="PTHR43072">
    <property type="entry name" value="N-ACETYLTRANSFERASE"/>
    <property type="match status" value="1"/>
</dbReference>
<keyword evidence="2" id="KW-0808">Transferase</keyword>
<dbReference type="FunCoup" id="A0A1Y5S9P9">
    <property type="interactions" value="37"/>
</dbReference>
<keyword evidence="3" id="KW-1185">Reference proteome</keyword>
<protein>
    <submittedName>
        <fullName evidence="2">N-acyltransferase YncA</fullName>
        <ecNumber evidence="2">2.3.1.-</ecNumber>
    </submittedName>
</protein>
<reference evidence="2 3" key="1">
    <citation type="submission" date="2017-03" db="EMBL/GenBank/DDBJ databases">
        <authorList>
            <person name="Afonso C.L."/>
            <person name="Miller P.J."/>
            <person name="Scott M.A."/>
            <person name="Spackman E."/>
            <person name="Goraichik I."/>
            <person name="Dimitrov K.M."/>
            <person name="Suarez D.L."/>
            <person name="Swayne D.E."/>
        </authorList>
    </citation>
    <scope>NUCLEOTIDE SEQUENCE [LARGE SCALE GENOMIC DNA]</scope>
    <source>
        <strain evidence="2 3">CECT 7691</strain>
    </source>
</reference>
<dbReference type="EMBL" id="FWFR01000001">
    <property type="protein sequence ID" value="SLN35004.1"/>
    <property type="molecule type" value="Genomic_DNA"/>
</dbReference>
<dbReference type="CDD" id="cd04301">
    <property type="entry name" value="NAT_SF"/>
    <property type="match status" value="1"/>
</dbReference>
<dbReference type="OrthoDB" id="5459937at2"/>
<dbReference type="SUPFAM" id="SSF55729">
    <property type="entry name" value="Acyl-CoA N-acyltransferases (Nat)"/>
    <property type="match status" value="1"/>
</dbReference>
<dbReference type="InterPro" id="IPR000182">
    <property type="entry name" value="GNAT_dom"/>
</dbReference>
<dbReference type="GO" id="GO:0016747">
    <property type="term" value="F:acyltransferase activity, transferring groups other than amino-acyl groups"/>
    <property type="evidence" value="ECO:0007669"/>
    <property type="project" value="InterPro"/>
</dbReference>
<feature type="domain" description="N-acetyltransferase" evidence="1">
    <location>
        <begin position="9"/>
        <end position="174"/>
    </location>
</feature>
<dbReference type="Pfam" id="PF13420">
    <property type="entry name" value="Acetyltransf_4"/>
    <property type="match status" value="1"/>
</dbReference>
<dbReference type="PANTHER" id="PTHR43072:SF8">
    <property type="entry name" value="ACYLTRANSFERASE FABY-RELATED"/>
    <property type="match status" value="1"/>
</dbReference>
<evidence type="ECO:0000313" key="3">
    <source>
        <dbReference type="Proteomes" id="UP000193200"/>
    </source>
</evidence>
<dbReference type="PROSITE" id="PS51186">
    <property type="entry name" value="GNAT"/>
    <property type="match status" value="1"/>
</dbReference>
<evidence type="ECO:0000259" key="1">
    <source>
        <dbReference type="PROSITE" id="PS51186"/>
    </source>
</evidence>
<organism evidence="2 3">
    <name type="scientific">Oceanibacterium hippocampi</name>
    <dbReference type="NCBI Taxonomy" id="745714"/>
    <lineage>
        <taxon>Bacteria</taxon>
        <taxon>Pseudomonadati</taxon>
        <taxon>Pseudomonadota</taxon>
        <taxon>Alphaproteobacteria</taxon>
        <taxon>Sneathiellales</taxon>
        <taxon>Sneathiellaceae</taxon>
        <taxon>Oceanibacterium</taxon>
    </lineage>
</organism>
<sequence>MTAANPTAYGLRAATVADLPAITRIYADAVLHGSSSFELVPPDAAEMERRLRTVQAEGLPWIVAEARSGGAIAGYAYAGLYRPRPAYRHTVEDSIYIEAGHRGRGVGRLLLDRLIAEATAGGRRQMIAVIGDAGNTGSIELHRRAGFRHLGTLESVGFKFGRWLDVVLMQRALGAGADRPPDPV</sequence>
<dbReference type="InParanoid" id="A0A1Y5S9P9"/>
<dbReference type="AlphaFoldDB" id="A0A1Y5S9P9"/>
<dbReference type="Gene3D" id="3.40.630.30">
    <property type="match status" value="1"/>
</dbReference>
<evidence type="ECO:0000313" key="2">
    <source>
        <dbReference type="EMBL" id="SLN35004.1"/>
    </source>
</evidence>
<proteinExistence type="predicted"/>
<keyword evidence="2" id="KW-0012">Acyltransferase</keyword>
<dbReference type="RefSeq" id="WP_085882597.1">
    <property type="nucleotide sequence ID" value="NZ_FWFR01000001.1"/>
</dbReference>
<dbReference type="Proteomes" id="UP000193200">
    <property type="component" value="Unassembled WGS sequence"/>
</dbReference>